<reference evidence="1 2" key="1">
    <citation type="submission" date="2021-06" db="EMBL/GenBank/DDBJ databases">
        <authorList>
            <person name="Sun Q."/>
            <person name="Li D."/>
        </authorList>
    </citation>
    <scope>NUCLEOTIDE SEQUENCE [LARGE SCALE GENOMIC DNA]</scope>
    <source>
        <strain evidence="1 2">MSJ-2</strain>
    </source>
</reference>
<name>A0ABS6FC62_9FIRM</name>
<comment type="caution">
    <text evidence="1">The sequence shown here is derived from an EMBL/GenBank/DDBJ whole genome shotgun (WGS) entry which is preliminary data.</text>
</comment>
<sequence length="94" mass="10065">MGFILPIIGGLVLYGFISFCVKLPGKGLNAQFVELGNLKGKSFKEITDKVGMPSSISSMGDGTTLKQWMATGYHIALEFDENDICLGISSETSV</sequence>
<gene>
    <name evidence="1" type="ORF">KQI82_08685</name>
</gene>
<dbReference type="Proteomes" id="UP000787672">
    <property type="component" value="Unassembled WGS sequence"/>
</dbReference>
<dbReference type="RefSeq" id="WP_216632397.1">
    <property type="nucleotide sequence ID" value="NZ_JAHLQN010000001.1"/>
</dbReference>
<evidence type="ECO:0000313" key="1">
    <source>
        <dbReference type="EMBL" id="MBU5626980.1"/>
    </source>
</evidence>
<keyword evidence="2" id="KW-1185">Reference proteome</keyword>
<accession>A0ABS6FC62</accession>
<evidence type="ECO:0000313" key="2">
    <source>
        <dbReference type="Proteomes" id="UP000787672"/>
    </source>
</evidence>
<protein>
    <submittedName>
        <fullName evidence="1">Uncharacterized protein</fullName>
    </submittedName>
</protein>
<proteinExistence type="predicted"/>
<dbReference type="EMBL" id="JAHLQN010000001">
    <property type="protein sequence ID" value="MBU5626980.1"/>
    <property type="molecule type" value="Genomic_DNA"/>
</dbReference>
<organism evidence="1 2">
    <name type="scientific">Dysosmobacter acutus</name>
    <dbReference type="NCBI Taxonomy" id="2841504"/>
    <lineage>
        <taxon>Bacteria</taxon>
        <taxon>Bacillati</taxon>
        <taxon>Bacillota</taxon>
        <taxon>Clostridia</taxon>
        <taxon>Eubacteriales</taxon>
        <taxon>Oscillospiraceae</taxon>
        <taxon>Dysosmobacter</taxon>
    </lineage>
</organism>